<evidence type="ECO:0000313" key="1">
    <source>
        <dbReference type="EMBL" id="CAI8007871.1"/>
    </source>
</evidence>
<reference evidence="1" key="1">
    <citation type="submission" date="2023-03" db="EMBL/GenBank/DDBJ databases">
        <authorList>
            <person name="Steffen K."/>
            <person name="Cardenas P."/>
        </authorList>
    </citation>
    <scope>NUCLEOTIDE SEQUENCE</scope>
</reference>
<dbReference type="EMBL" id="CASHTH010000800">
    <property type="protein sequence ID" value="CAI8007871.1"/>
    <property type="molecule type" value="Genomic_DNA"/>
</dbReference>
<name>A0AA35W8E2_GEOBA</name>
<sequence>MAGSFGLEKEHYDISMSIGEMSLFPAVRAQQQQGEFELVMEGVSCRQQVEHGTGKKAKHLVELLADAI</sequence>
<proteinExistence type="predicted"/>
<protein>
    <submittedName>
        <fullName evidence="1">Uncharacterized protein</fullName>
    </submittedName>
</protein>
<dbReference type="AlphaFoldDB" id="A0AA35W8E2"/>
<comment type="caution">
    <text evidence="1">The sequence shown here is derived from an EMBL/GenBank/DDBJ whole genome shotgun (WGS) entry which is preliminary data.</text>
</comment>
<organism evidence="1 2">
    <name type="scientific">Geodia barretti</name>
    <name type="common">Barrett's horny sponge</name>
    <dbReference type="NCBI Taxonomy" id="519541"/>
    <lineage>
        <taxon>Eukaryota</taxon>
        <taxon>Metazoa</taxon>
        <taxon>Porifera</taxon>
        <taxon>Demospongiae</taxon>
        <taxon>Heteroscleromorpha</taxon>
        <taxon>Tetractinellida</taxon>
        <taxon>Astrophorina</taxon>
        <taxon>Geodiidae</taxon>
        <taxon>Geodia</taxon>
    </lineage>
</organism>
<dbReference type="Proteomes" id="UP001174909">
    <property type="component" value="Unassembled WGS sequence"/>
</dbReference>
<keyword evidence="2" id="KW-1185">Reference proteome</keyword>
<accession>A0AA35W8E2</accession>
<gene>
    <name evidence="1" type="ORF">GBAR_LOCUS5450</name>
</gene>
<evidence type="ECO:0000313" key="2">
    <source>
        <dbReference type="Proteomes" id="UP001174909"/>
    </source>
</evidence>